<sequence>MKFKQIRRIVMWVLLVIGIGMIILIQIVERNELTNWQDPITMMVWMYLIITFIYIFFYTWFQRCGNILRGTD</sequence>
<dbReference type="RefSeq" id="WP_317122813.1">
    <property type="nucleotide sequence ID" value="NZ_JAWJBA010000004.1"/>
</dbReference>
<protein>
    <submittedName>
        <fullName evidence="2">Uncharacterized protein</fullName>
    </submittedName>
</protein>
<proteinExistence type="predicted"/>
<feature type="transmembrane region" description="Helical" evidence="1">
    <location>
        <begin position="9"/>
        <end position="28"/>
    </location>
</feature>
<name>A0ABU3XCM9_9BACI</name>
<evidence type="ECO:0000313" key="2">
    <source>
        <dbReference type="EMBL" id="MDV2685643.1"/>
    </source>
</evidence>
<accession>A0ABU3XCM9</accession>
<comment type="caution">
    <text evidence="2">The sequence shown here is derived from an EMBL/GenBank/DDBJ whole genome shotgun (WGS) entry which is preliminary data.</text>
</comment>
<organism evidence="2 3">
    <name type="scientific">Alkalihalophilus lindianensis</name>
    <dbReference type="NCBI Taxonomy" id="1630542"/>
    <lineage>
        <taxon>Bacteria</taxon>
        <taxon>Bacillati</taxon>
        <taxon>Bacillota</taxon>
        <taxon>Bacilli</taxon>
        <taxon>Bacillales</taxon>
        <taxon>Bacillaceae</taxon>
        <taxon>Alkalihalophilus</taxon>
    </lineage>
</organism>
<evidence type="ECO:0000256" key="1">
    <source>
        <dbReference type="SAM" id="Phobius"/>
    </source>
</evidence>
<keyword evidence="1" id="KW-0472">Membrane</keyword>
<dbReference type="EMBL" id="JAWJBA010000004">
    <property type="protein sequence ID" value="MDV2685643.1"/>
    <property type="molecule type" value="Genomic_DNA"/>
</dbReference>
<evidence type="ECO:0000313" key="3">
    <source>
        <dbReference type="Proteomes" id="UP001287282"/>
    </source>
</evidence>
<keyword evidence="1" id="KW-0812">Transmembrane</keyword>
<keyword evidence="3" id="KW-1185">Reference proteome</keyword>
<reference evidence="2 3" key="1">
    <citation type="submission" date="2023-10" db="EMBL/GenBank/DDBJ databases">
        <title>Screening of Alkalihalobacillus lindianensis BZ-TG-R113 and Its Alleviation of Salt Stress on Rapeseed Growth.</title>
        <authorList>
            <person name="Zhao B."/>
            <person name="Guo T."/>
        </authorList>
    </citation>
    <scope>NUCLEOTIDE SEQUENCE [LARGE SCALE GENOMIC DNA]</scope>
    <source>
        <strain evidence="2 3">BZ-TG-R113</strain>
    </source>
</reference>
<dbReference type="Proteomes" id="UP001287282">
    <property type="component" value="Unassembled WGS sequence"/>
</dbReference>
<keyword evidence="1" id="KW-1133">Transmembrane helix</keyword>
<feature type="transmembrane region" description="Helical" evidence="1">
    <location>
        <begin position="40"/>
        <end position="61"/>
    </location>
</feature>
<gene>
    <name evidence="2" type="ORF">RYX56_14860</name>
</gene>